<organism evidence="1 2">
    <name type="scientific">Aspergillus neoniger (strain CBS 115656)</name>
    <dbReference type="NCBI Taxonomy" id="1448310"/>
    <lineage>
        <taxon>Eukaryota</taxon>
        <taxon>Fungi</taxon>
        <taxon>Dikarya</taxon>
        <taxon>Ascomycota</taxon>
        <taxon>Pezizomycotina</taxon>
        <taxon>Eurotiomycetes</taxon>
        <taxon>Eurotiomycetidae</taxon>
        <taxon>Eurotiales</taxon>
        <taxon>Aspergillaceae</taxon>
        <taxon>Aspergillus</taxon>
        <taxon>Aspergillus subgen. Circumdati</taxon>
    </lineage>
</organism>
<evidence type="ECO:0000313" key="2">
    <source>
        <dbReference type="Proteomes" id="UP000247647"/>
    </source>
</evidence>
<sequence length="150" mass="17185">MGRRAKRTELPVYGIATDSNDWVFIKIDQALIGSYIETLLDASPENDTRLWDHQKRLNNREFQVVYPDKELATIGITDLDYPRIPKMSCSRDTRGLGMGRCGNQPQQFYPQNVEWWETLAIAKATRELDRKAMGSLLAHNQHKGCALHVP</sequence>
<keyword evidence="2" id="KW-1185">Reference proteome</keyword>
<dbReference type="Proteomes" id="UP000247647">
    <property type="component" value="Unassembled WGS sequence"/>
</dbReference>
<dbReference type="AlphaFoldDB" id="A0A318YDQ1"/>
<evidence type="ECO:0000313" key="1">
    <source>
        <dbReference type="EMBL" id="PYH32561.1"/>
    </source>
</evidence>
<reference evidence="1" key="1">
    <citation type="submission" date="2016-12" db="EMBL/GenBank/DDBJ databases">
        <title>The genomes of Aspergillus section Nigri reveals drivers in fungal speciation.</title>
        <authorList>
            <consortium name="DOE Joint Genome Institute"/>
            <person name="Vesth T.C."/>
            <person name="Nybo J."/>
            <person name="Theobald S."/>
            <person name="Brandl J."/>
            <person name="Frisvad J.C."/>
            <person name="Nielsen K.F."/>
            <person name="Lyhne E.K."/>
            <person name="Kogle M.E."/>
            <person name="Kuo A."/>
            <person name="Riley R."/>
            <person name="Clum A."/>
            <person name="Nolan M."/>
            <person name="Lipzen A."/>
            <person name="Salamov A."/>
            <person name="Henrissat B."/>
            <person name="Wiebenga A."/>
            <person name="De Vries R.P."/>
            <person name="Grigoriev I.V."/>
            <person name="Mortensen U.H."/>
            <person name="Andersen M.R."/>
            <person name="Baker S.E."/>
        </authorList>
    </citation>
    <scope>NUCLEOTIDE SEQUENCE [LARGE SCALE GENOMIC DNA]</scope>
    <source>
        <strain evidence="1">CBS 115656</strain>
    </source>
</reference>
<name>A0A318YDQ1_ASPNB</name>
<dbReference type="GeneID" id="37127300"/>
<dbReference type="EMBL" id="KZ821467">
    <property type="protein sequence ID" value="PYH32561.1"/>
    <property type="molecule type" value="Genomic_DNA"/>
</dbReference>
<dbReference type="OrthoDB" id="10409060at2759"/>
<gene>
    <name evidence="1" type="ORF">BO87DRAFT_388184</name>
</gene>
<dbReference type="RefSeq" id="XP_025478039.1">
    <property type="nucleotide sequence ID" value="XM_025624844.1"/>
</dbReference>
<protein>
    <submittedName>
        <fullName evidence="1">Uncharacterized protein</fullName>
    </submittedName>
</protein>
<accession>A0A318YDQ1</accession>
<proteinExistence type="predicted"/>